<evidence type="ECO:0000313" key="11">
    <source>
        <dbReference type="Proteomes" id="UP001597221"/>
    </source>
</evidence>
<name>A0ABW4HV20_9BACI</name>
<keyword evidence="3" id="KW-1003">Cell membrane</keyword>
<keyword evidence="4 7" id="KW-0812">Transmembrane</keyword>
<feature type="domain" description="YetF C-terminal" evidence="8">
    <location>
        <begin position="82"/>
        <end position="214"/>
    </location>
</feature>
<gene>
    <name evidence="10" type="ORF">ACFSBH_14680</name>
</gene>
<dbReference type="PANTHER" id="PTHR34582">
    <property type="entry name" value="UPF0702 TRANSMEMBRANE PROTEIN YCAP"/>
    <property type="match status" value="1"/>
</dbReference>
<comment type="similarity">
    <text evidence="2">Belongs to the UPF0702 family.</text>
</comment>
<proteinExistence type="inferred from homology"/>
<dbReference type="Proteomes" id="UP001597221">
    <property type="component" value="Unassembled WGS sequence"/>
</dbReference>
<keyword evidence="6 7" id="KW-0472">Membrane</keyword>
<evidence type="ECO:0000259" key="9">
    <source>
        <dbReference type="Pfam" id="PF20730"/>
    </source>
</evidence>
<comment type="subcellular location">
    <subcellularLocation>
        <location evidence="1">Cell membrane</location>
        <topology evidence="1">Multi-pass membrane protein</topology>
    </subcellularLocation>
</comment>
<dbReference type="InterPro" id="IPR007353">
    <property type="entry name" value="DUF421"/>
</dbReference>
<protein>
    <submittedName>
        <fullName evidence="10">DUF421 domain-containing protein</fullName>
    </submittedName>
</protein>
<accession>A0ABW4HV20</accession>
<evidence type="ECO:0000256" key="4">
    <source>
        <dbReference type="ARBA" id="ARBA00022692"/>
    </source>
</evidence>
<evidence type="ECO:0000256" key="2">
    <source>
        <dbReference type="ARBA" id="ARBA00006448"/>
    </source>
</evidence>
<dbReference type="RefSeq" id="WP_251514907.1">
    <property type="nucleotide sequence ID" value="NZ_JAMBON010000021.1"/>
</dbReference>
<sequence>MQGFTEMFFDLVFGFVALFALTKILGRTQISQITAFDFISAIVLGELIGNALYDDNNGIPQIFFVVVVWGGLMYVTEFITQRYKRSRHLLEGNPVIVIYNGKFVRDEMKKNKLDINQLKHMLRAKDVFSIEEVEYAILEMDGTVSVLKKSDFQIPTRKDMKFSPVKTALPVTLISDGEIIYDNLREKNLTEAWLMEQLDKRNYKLKDIFLAEYEKGKDLQLYPIFNRNHKRWDV</sequence>
<evidence type="ECO:0000256" key="1">
    <source>
        <dbReference type="ARBA" id="ARBA00004651"/>
    </source>
</evidence>
<dbReference type="InterPro" id="IPR048454">
    <property type="entry name" value="YetF_N"/>
</dbReference>
<evidence type="ECO:0000256" key="6">
    <source>
        <dbReference type="ARBA" id="ARBA00023136"/>
    </source>
</evidence>
<feature type="domain" description="YetF-like N-terminal transmembrane" evidence="9">
    <location>
        <begin position="5"/>
        <end position="79"/>
    </location>
</feature>
<organism evidence="10 11">
    <name type="scientific">Oceanobacillus luteolus</name>
    <dbReference type="NCBI Taxonomy" id="1274358"/>
    <lineage>
        <taxon>Bacteria</taxon>
        <taxon>Bacillati</taxon>
        <taxon>Bacillota</taxon>
        <taxon>Bacilli</taxon>
        <taxon>Bacillales</taxon>
        <taxon>Bacillaceae</taxon>
        <taxon>Oceanobacillus</taxon>
    </lineage>
</organism>
<dbReference type="EMBL" id="JBHUDE010000137">
    <property type="protein sequence ID" value="MFD1608867.1"/>
    <property type="molecule type" value="Genomic_DNA"/>
</dbReference>
<dbReference type="Gene3D" id="3.30.240.20">
    <property type="entry name" value="bsu07140 like domains"/>
    <property type="match status" value="2"/>
</dbReference>
<evidence type="ECO:0000256" key="3">
    <source>
        <dbReference type="ARBA" id="ARBA00022475"/>
    </source>
</evidence>
<keyword evidence="5 7" id="KW-1133">Transmembrane helix</keyword>
<feature type="transmembrane region" description="Helical" evidence="7">
    <location>
        <begin position="6"/>
        <end position="26"/>
    </location>
</feature>
<comment type="caution">
    <text evidence="10">The sequence shown here is derived from an EMBL/GenBank/DDBJ whole genome shotgun (WGS) entry which is preliminary data.</text>
</comment>
<dbReference type="Pfam" id="PF20730">
    <property type="entry name" value="YetF_N"/>
    <property type="match status" value="1"/>
</dbReference>
<evidence type="ECO:0000256" key="5">
    <source>
        <dbReference type="ARBA" id="ARBA00022989"/>
    </source>
</evidence>
<dbReference type="Pfam" id="PF04239">
    <property type="entry name" value="DUF421"/>
    <property type="match status" value="1"/>
</dbReference>
<evidence type="ECO:0000313" key="10">
    <source>
        <dbReference type="EMBL" id="MFD1608867.1"/>
    </source>
</evidence>
<keyword evidence="11" id="KW-1185">Reference proteome</keyword>
<evidence type="ECO:0000256" key="7">
    <source>
        <dbReference type="SAM" id="Phobius"/>
    </source>
</evidence>
<reference evidence="11" key="1">
    <citation type="journal article" date="2019" name="Int. J. Syst. Evol. Microbiol.">
        <title>The Global Catalogue of Microorganisms (GCM) 10K type strain sequencing project: providing services to taxonomists for standard genome sequencing and annotation.</title>
        <authorList>
            <consortium name="The Broad Institute Genomics Platform"/>
            <consortium name="The Broad Institute Genome Sequencing Center for Infectious Disease"/>
            <person name="Wu L."/>
            <person name="Ma J."/>
        </authorList>
    </citation>
    <scope>NUCLEOTIDE SEQUENCE [LARGE SCALE GENOMIC DNA]</scope>
    <source>
        <strain evidence="11">CGMCC 1.12376</strain>
    </source>
</reference>
<evidence type="ECO:0000259" key="8">
    <source>
        <dbReference type="Pfam" id="PF04239"/>
    </source>
</evidence>
<dbReference type="InterPro" id="IPR023090">
    <property type="entry name" value="UPF0702_alpha/beta_dom_sf"/>
</dbReference>
<dbReference type="PANTHER" id="PTHR34582:SF5">
    <property type="entry name" value="UPF0702 TRANSMEMBRANE PROTEIN YETF"/>
    <property type="match status" value="1"/>
</dbReference>
<feature type="transmembrane region" description="Helical" evidence="7">
    <location>
        <begin position="59"/>
        <end position="79"/>
    </location>
</feature>
<feature type="transmembrane region" description="Helical" evidence="7">
    <location>
        <begin position="33"/>
        <end position="53"/>
    </location>
</feature>